<proteinExistence type="predicted"/>
<sequence length="77" mass="8494">MQRLATWWDKCPEYRLPLAAAGHPGLGAIAAETRFFSGWNKSPQMRTADLNHSGYEEQGTDALVNHGAAPVKMRPLT</sequence>
<reference evidence="1" key="1">
    <citation type="journal article" date="2022" name="bioRxiv">
        <title>Sequencing and chromosome-scale assembly of the giantPleurodeles waltlgenome.</title>
        <authorList>
            <person name="Brown T."/>
            <person name="Elewa A."/>
            <person name="Iarovenko S."/>
            <person name="Subramanian E."/>
            <person name="Araus A.J."/>
            <person name="Petzold A."/>
            <person name="Susuki M."/>
            <person name="Suzuki K.-i.T."/>
            <person name="Hayashi T."/>
            <person name="Toyoda A."/>
            <person name="Oliveira C."/>
            <person name="Osipova E."/>
            <person name="Leigh N.D."/>
            <person name="Simon A."/>
            <person name="Yun M.H."/>
        </authorList>
    </citation>
    <scope>NUCLEOTIDE SEQUENCE</scope>
    <source>
        <strain evidence="1">20211129_DDA</strain>
        <tissue evidence="1">Liver</tissue>
    </source>
</reference>
<dbReference type="EMBL" id="JANPWB010000005">
    <property type="protein sequence ID" value="KAJ1187334.1"/>
    <property type="molecule type" value="Genomic_DNA"/>
</dbReference>
<dbReference type="Proteomes" id="UP001066276">
    <property type="component" value="Chromosome 3_1"/>
</dbReference>
<keyword evidence="2" id="KW-1185">Reference proteome</keyword>
<evidence type="ECO:0000313" key="1">
    <source>
        <dbReference type="EMBL" id="KAJ1187334.1"/>
    </source>
</evidence>
<dbReference type="AlphaFoldDB" id="A0AAV7UFY2"/>
<comment type="caution">
    <text evidence="1">The sequence shown here is derived from an EMBL/GenBank/DDBJ whole genome shotgun (WGS) entry which is preliminary data.</text>
</comment>
<protein>
    <submittedName>
        <fullName evidence="1">Uncharacterized protein</fullName>
    </submittedName>
</protein>
<gene>
    <name evidence="1" type="ORF">NDU88_004111</name>
</gene>
<name>A0AAV7UFY2_PLEWA</name>
<accession>A0AAV7UFY2</accession>
<evidence type="ECO:0000313" key="2">
    <source>
        <dbReference type="Proteomes" id="UP001066276"/>
    </source>
</evidence>
<organism evidence="1 2">
    <name type="scientific">Pleurodeles waltl</name>
    <name type="common">Iberian ribbed newt</name>
    <dbReference type="NCBI Taxonomy" id="8319"/>
    <lineage>
        <taxon>Eukaryota</taxon>
        <taxon>Metazoa</taxon>
        <taxon>Chordata</taxon>
        <taxon>Craniata</taxon>
        <taxon>Vertebrata</taxon>
        <taxon>Euteleostomi</taxon>
        <taxon>Amphibia</taxon>
        <taxon>Batrachia</taxon>
        <taxon>Caudata</taxon>
        <taxon>Salamandroidea</taxon>
        <taxon>Salamandridae</taxon>
        <taxon>Pleurodelinae</taxon>
        <taxon>Pleurodeles</taxon>
    </lineage>
</organism>